<dbReference type="OrthoDB" id="2407438at2759"/>
<accession>A0A9Q0C9A8</accession>
<feature type="compositionally biased region" description="Polar residues" evidence="5">
    <location>
        <begin position="703"/>
        <end position="724"/>
    </location>
</feature>
<sequence length="724" mass="83242">MLTNSAQTGQMGEPLAGSIAVGTPGISASPLLAEFSSPKAGQGTELSTEVPQTEKPIEKLARLDMENSNNMPHVGERRKDKRDHLTKNPRAETRTGCKVLLAIKFDKNSQEYKVKRYHLDHNHTLQKPEACYLIPTQREVSEIALIDINLADLSGIRPKESHELLSRQAGGVRSIGYTKDDLSNCLRDMRKEAMEYGAAVAITKYFEKRASENSFFQHFEDITENEEIANILWMDGRMLAAYARFGEVVIFDTTFGTNNEKWALGTFVGFNNFREIVIFGAALMCDQSTESFAWVFTKFLEANGDKRPITMFTDQDHAIGKALGQVLPDTKHGLCVWHIMKNAQKKLSKYNKKKDKNDPGLMGEFCKCLFKYEVEEEFEKAFKELAEKVDEKDKRWINFIYDCKKKWAYCFMKDAYTLGIRSTQSSESINSDLKDYLSCKMDINRFMKHFDRVVDAKREKEIKSEYDMTRKKPRVRYSIPILCEAGMLYTPNIFELFQKECELSGSTYMESIEGNTYTVGMYNISDEEFRKSRQVVWNRDDQSIACSCKKFERVGILCCHAIKVLDREDIKNILPRYILKRWTQYANDEIVVDREGRVVIEDAMLEVRNRHAQLMRELAPISDMVTHDEGKTQFVLNGLRSLREQVEERYGNPSKRTNDCGEDNSISQLENSLHLKKKDGDNRSKRRKPWNENLSRRKKGNGPSISNSQPLIRPSANSSQDISE</sequence>
<dbReference type="SMART" id="SM00575">
    <property type="entry name" value="ZnF_PMZ"/>
    <property type="match status" value="1"/>
</dbReference>
<keyword evidence="3" id="KW-0862">Zinc</keyword>
<dbReference type="AlphaFoldDB" id="A0A9Q0C9A8"/>
<dbReference type="InterPro" id="IPR006564">
    <property type="entry name" value="Znf_PMZ"/>
</dbReference>
<evidence type="ECO:0000313" key="8">
    <source>
        <dbReference type="Proteomes" id="UP001151287"/>
    </source>
</evidence>
<evidence type="ECO:0000256" key="1">
    <source>
        <dbReference type="ARBA" id="ARBA00022723"/>
    </source>
</evidence>
<dbReference type="EMBL" id="JAMQYH010000004">
    <property type="protein sequence ID" value="KAJ1689672.1"/>
    <property type="molecule type" value="Genomic_DNA"/>
</dbReference>
<dbReference type="Proteomes" id="UP001151287">
    <property type="component" value="Unassembled WGS sequence"/>
</dbReference>
<dbReference type="InterPro" id="IPR018289">
    <property type="entry name" value="MULE_transposase_dom"/>
</dbReference>
<dbReference type="Pfam" id="PF10551">
    <property type="entry name" value="MULE"/>
    <property type="match status" value="1"/>
</dbReference>
<dbReference type="PANTHER" id="PTHR47718">
    <property type="entry name" value="OS01G0519700 PROTEIN"/>
    <property type="match status" value="1"/>
</dbReference>
<keyword evidence="8" id="KW-1185">Reference proteome</keyword>
<dbReference type="InterPro" id="IPR007527">
    <property type="entry name" value="Znf_SWIM"/>
</dbReference>
<feature type="region of interest" description="Disordered" evidence="5">
    <location>
        <begin position="66"/>
        <end position="91"/>
    </location>
</feature>
<dbReference type="PROSITE" id="PS50966">
    <property type="entry name" value="ZF_SWIM"/>
    <property type="match status" value="1"/>
</dbReference>
<evidence type="ECO:0000313" key="7">
    <source>
        <dbReference type="EMBL" id="KAJ1689672.1"/>
    </source>
</evidence>
<feature type="compositionally biased region" description="Polar residues" evidence="5">
    <location>
        <begin position="1"/>
        <end position="10"/>
    </location>
</feature>
<feature type="compositionally biased region" description="Basic and acidic residues" evidence="5">
    <location>
        <begin position="74"/>
        <end position="91"/>
    </location>
</feature>
<evidence type="ECO:0000256" key="5">
    <source>
        <dbReference type="SAM" id="MobiDB-lite"/>
    </source>
</evidence>
<keyword evidence="2 4" id="KW-0863">Zinc-finger</keyword>
<dbReference type="Pfam" id="PF03101">
    <property type="entry name" value="FAR1"/>
    <property type="match status" value="1"/>
</dbReference>
<keyword evidence="1" id="KW-0479">Metal-binding</keyword>
<evidence type="ECO:0000256" key="4">
    <source>
        <dbReference type="PROSITE-ProRule" id="PRU00325"/>
    </source>
</evidence>
<feature type="region of interest" description="Disordered" evidence="5">
    <location>
        <begin position="648"/>
        <end position="724"/>
    </location>
</feature>
<dbReference type="PANTHER" id="PTHR47718:SF2">
    <property type="entry name" value="PROTEIN FAR1-RELATED SEQUENCE 5-LIKE"/>
    <property type="match status" value="1"/>
</dbReference>
<reference evidence="7" key="1">
    <citation type="journal article" date="2022" name="Cell">
        <title>Repeat-based holocentromeres influence genome architecture and karyotype evolution.</title>
        <authorList>
            <person name="Hofstatter P.G."/>
            <person name="Thangavel G."/>
            <person name="Lux T."/>
            <person name="Neumann P."/>
            <person name="Vondrak T."/>
            <person name="Novak P."/>
            <person name="Zhang M."/>
            <person name="Costa L."/>
            <person name="Castellani M."/>
            <person name="Scott A."/>
            <person name="Toegelov H."/>
            <person name="Fuchs J."/>
            <person name="Mata-Sucre Y."/>
            <person name="Dias Y."/>
            <person name="Vanzela A.L.L."/>
            <person name="Huettel B."/>
            <person name="Almeida C.C.S."/>
            <person name="Simkova H."/>
            <person name="Souza G."/>
            <person name="Pedrosa-Harand A."/>
            <person name="Macas J."/>
            <person name="Mayer K.F.X."/>
            <person name="Houben A."/>
            <person name="Marques A."/>
        </authorList>
    </citation>
    <scope>NUCLEOTIDE SEQUENCE</scope>
    <source>
        <strain evidence="7">RhyBre1mFocal</strain>
    </source>
</reference>
<feature type="region of interest" description="Disordered" evidence="5">
    <location>
        <begin position="1"/>
        <end position="52"/>
    </location>
</feature>
<protein>
    <recommendedName>
        <fullName evidence="6">SWIM-type domain-containing protein</fullName>
    </recommendedName>
</protein>
<comment type="caution">
    <text evidence="7">The sequence shown here is derived from an EMBL/GenBank/DDBJ whole genome shotgun (WGS) entry which is preliminary data.</text>
</comment>
<dbReference type="InterPro" id="IPR004330">
    <property type="entry name" value="FAR1_DNA_bnd_dom"/>
</dbReference>
<dbReference type="GO" id="GO:0008270">
    <property type="term" value="F:zinc ion binding"/>
    <property type="evidence" value="ECO:0007669"/>
    <property type="project" value="UniProtKB-KW"/>
</dbReference>
<gene>
    <name evidence="7" type="ORF">LUZ63_013827</name>
</gene>
<feature type="domain" description="SWIM-type" evidence="6">
    <location>
        <begin position="533"/>
        <end position="569"/>
    </location>
</feature>
<name>A0A9Q0C9A8_9POAL</name>
<dbReference type="Pfam" id="PF04434">
    <property type="entry name" value="SWIM"/>
    <property type="match status" value="1"/>
</dbReference>
<evidence type="ECO:0000256" key="2">
    <source>
        <dbReference type="ARBA" id="ARBA00022771"/>
    </source>
</evidence>
<evidence type="ECO:0000259" key="6">
    <source>
        <dbReference type="PROSITE" id="PS50966"/>
    </source>
</evidence>
<organism evidence="7 8">
    <name type="scientific">Rhynchospora breviuscula</name>
    <dbReference type="NCBI Taxonomy" id="2022672"/>
    <lineage>
        <taxon>Eukaryota</taxon>
        <taxon>Viridiplantae</taxon>
        <taxon>Streptophyta</taxon>
        <taxon>Embryophyta</taxon>
        <taxon>Tracheophyta</taxon>
        <taxon>Spermatophyta</taxon>
        <taxon>Magnoliopsida</taxon>
        <taxon>Liliopsida</taxon>
        <taxon>Poales</taxon>
        <taxon>Cyperaceae</taxon>
        <taxon>Cyperoideae</taxon>
        <taxon>Rhynchosporeae</taxon>
        <taxon>Rhynchospora</taxon>
    </lineage>
</organism>
<evidence type="ECO:0000256" key="3">
    <source>
        <dbReference type="ARBA" id="ARBA00022833"/>
    </source>
</evidence>
<proteinExistence type="predicted"/>